<reference evidence="2 3" key="1">
    <citation type="journal article" date="2018" name="Sci. Rep.">
        <title>Genomic signatures of local adaptation to the degree of environmental predictability in rotifers.</title>
        <authorList>
            <person name="Franch-Gras L."/>
            <person name="Hahn C."/>
            <person name="Garcia-Roger E.M."/>
            <person name="Carmona M.J."/>
            <person name="Serra M."/>
            <person name="Gomez A."/>
        </authorList>
    </citation>
    <scope>NUCLEOTIDE SEQUENCE [LARGE SCALE GENOMIC DNA]</scope>
    <source>
        <strain evidence="2">HYR1</strain>
    </source>
</reference>
<accession>A0A3M7PJQ8</accession>
<organism evidence="2 3">
    <name type="scientific">Brachionus plicatilis</name>
    <name type="common">Marine rotifer</name>
    <name type="synonym">Brachionus muelleri</name>
    <dbReference type="NCBI Taxonomy" id="10195"/>
    <lineage>
        <taxon>Eukaryota</taxon>
        <taxon>Metazoa</taxon>
        <taxon>Spiralia</taxon>
        <taxon>Gnathifera</taxon>
        <taxon>Rotifera</taxon>
        <taxon>Eurotatoria</taxon>
        <taxon>Monogononta</taxon>
        <taxon>Pseudotrocha</taxon>
        <taxon>Ploima</taxon>
        <taxon>Brachionidae</taxon>
        <taxon>Brachionus</taxon>
    </lineage>
</organism>
<feature type="chain" id="PRO_5018338482" evidence="1">
    <location>
        <begin position="21"/>
        <end position="74"/>
    </location>
</feature>
<proteinExistence type="predicted"/>
<dbReference type="Proteomes" id="UP000276133">
    <property type="component" value="Unassembled WGS sequence"/>
</dbReference>
<evidence type="ECO:0000313" key="3">
    <source>
        <dbReference type="Proteomes" id="UP000276133"/>
    </source>
</evidence>
<keyword evidence="1" id="KW-0732">Signal</keyword>
<evidence type="ECO:0000313" key="2">
    <source>
        <dbReference type="EMBL" id="RMZ98907.1"/>
    </source>
</evidence>
<feature type="signal peptide" evidence="1">
    <location>
        <begin position="1"/>
        <end position="20"/>
    </location>
</feature>
<comment type="caution">
    <text evidence="2">The sequence shown here is derived from an EMBL/GenBank/DDBJ whole genome shotgun (WGS) entry which is preliminary data.</text>
</comment>
<keyword evidence="3" id="KW-1185">Reference proteome</keyword>
<evidence type="ECO:0000256" key="1">
    <source>
        <dbReference type="SAM" id="SignalP"/>
    </source>
</evidence>
<dbReference type="AlphaFoldDB" id="A0A3M7PJQ8"/>
<name>A0A3M7PJQ8_BRAPC</name>
<dbReference type="EMBL" id="REGN01010496">
    <property type="protein sequence ID" value="RMZ98907.1"/>
    <property type="molecule type" value="Genomic_DNA"/>
</dbReference>
<sequence>MSRSIFLILIINICMKISICFNLIEHGCSAYDCKRMCLNSNFILPTPGDNGFKLEIEGIRDEKYIPERVYKVLT</sequence>
<gene>
    <name evidence="2" type="ORF">BpHYR1_047851</name>
</gene>
<protein>
    <submittedName>
        <fullName evidence="2">Uncharacterized protein</fullName>
    </submittedName>
</protein>